<dbReference type="EMBL" id="JAHKPV010000021">
    <property type="protein sequence ID" value="MBU2875789.1"/>
    <property type="molecule type" value="Genomic_DNA"/>
</dbReference>
<gene>
    <name evidence="2" type="ORF">KO508_17465</name>
</gene>
<feature type="region of interest" description="Disordered" evidence="1">
    <location>
        <begin position="1"/>
        <end position="58"/>
    </location>
</feature>
<evidence type="ECO:0000313" key="2">
    <source>
        <dbReference type="EMBL" id="MBU2875789.1"/>
    </source>
</evidence>
<keyword evidence="3" id="KW-1185">Reference proteome</keyword>
<dbReference type="RefSeq" id="WP_216009543.1">
    <property type="nucleotide sequence ID" value="NZ_JAHKPV010000021.1"/>
</dbReference>
<sequence>MKQLFKEVTSPKITDKAEAEKLNAGAAQESPEDSVVASEDSSKKGKHGDSGVCCGGCS</sequence>
<comment type="caution">
    <text evidence="2">The sequence shown here is derived from an EMBL/GenBank/DDBJ whole genome shotgun (WGS) entry which is preliminary data.</text>
</comment>
<evidence type="ECO:0000313" key="3">
    <source>
        <dbReference type="Proteomes" id="UP000753376"/>
    </source>
</evidence>
<evidence type="ECO:0000256" key="1">
    <source>
        <dbReference type="SAM" id="MobiDB-lite"/>
    </source>
</evidence>
<organism evidence="2 3">
    <name type="scientific">Marinobacter salexigens</name>
    <dbReference type="NCBI Taxonomy" id="1925763"/>
    <lineage>
        <taxon>Bacteria</taxon>
        <taxon>Pseudomonadati</taxon>
        <taxon>Pseudomonadota</taxon>
        <taxon>Gammaproteobacteria</taxon>
        <taxon>Pseudomonadales</taxon>
        <taxon>Marinobacteraceae</taxon>
        <taxon>Marinobacter</taxon>
    </lineage>
</organism>
<dbReference type="NCBIfam" id="TIGR04101">
    <property type="entry name" value="CCGSCS"/>
    <property type="match status" value="1"/>
</dbReference>
<feature type="compositionally biased region" description="Basic and acidic residues" evidence="1">
    <location>
        <begin position="40"/>
        <end position="49"/>
    </location>
</feature>
<reference evidence="2 3" key="1">
    <citation type="submission" date="2021-05" db="EMBL/GenBank/DDBJ databases">
        <title>Draft genomes of bacteria isolated from model marine particles.</title>
        <authorList>
            <person name="Datta M.S."/>
            <person name="Schwartzman J.A."/>
            <person name="Enke T.N."/>
            <person name="Saavedra J."/>
            <person name="Cermak N."/>
            <person name="Cordero O.X."/>
        </authorList>
    </citation>
    <scope>NUCLEOTIDE SEQUENCE [LARGE SCALE GENOMIC DNA]</scope>
    <source>
        <strain evidence="2 3">D2M19</strain>
    </source>
</reference>
<proteinExistence type="predicted"/>
<name>A0ABS6ACH4_9GAMM</name>
<accession>A0ABS6ACH4</accession>
<dbReference type="InterPro" id="IPR026481">
    <property type="entry name" value="CCGSCS"/>
</dbReference>
<protein>
    <submittedName>
        <fullName evidence="2">CCGSCS motif protein</fullName>
    </submittedName>
</protein>
<dbReference type="Proteomes" id="UP000753376">
    <property type="component" value="Unassembled WGS sequence"/>
</dbReference>